<accession>A0A0C9VXT1</accession>
<gene>
    <name evidence="1" type="ORF">HYDPIDRAFT_119960</name>
</gene>
<proteinExistence type="predicted"/>
<dbReference type="AlphaFoldDB" id="A0A0C9VXT1"/>
<evidence type="ECO:0000313" key="1">
    <source>
        <dbReference type="EMBL" id="KIJ58118.1"/>
    </source>
</evidence>
<dbReference type="Proteomes" id="UP000053820">
    <property type="component" value="Unassembled WGS sequence"/>
</dbReference>
<reference evidence="1 2" key="1">
    <citation type="submission" date="2014-04" db="EMBL/GenBank/DDBJ databases">
        <title>Evolutionary Origins and Diversification of the Mycorrhizal Mutualists.</title>
        <authorList>
            <consortium name="DOE Joint Genome Institute"/>
            <consortium name="Mycorrhizal Genomics Consortium"/>
            <person name="Kohler A."/>
            <person name="Kuo A."/>
            <person name="Nagy L.G."/>
            <person name="Floudas D."/>
            <person name="Copeland A."/>
            <person name="Barry K.W."/>
            <person name="Cichocki N."/>
            <person name="Veneault-Fourrey C."/>
            <person name="LaButti K."/>
            <person name="Lindquist E.A."/>
            <person name="Lipzen A."/>
            <person name="Lundell T."/>
            <person name="Morin E."/>
            <person name="Murat C."/>
            <person name="Riley R."/>
            <person name="Ohm R."/>
            <person name="Sun H."/>
            <person name="Tunlid A."/>
            <person name="Henrissat B."/>
            <person name="Grigoriev I.V."/>
            <person name="Hibbett D.S."/>
            <person name="Martin F."/>
        </authorList>
    </citation>
    <scope>NUCLEOTIDE SEQUENCE [LARGE SCALE GENOMIC DNA]</scope>
    <source>
        <strain evidence="1 2">MD-312</strain>
    </source>
</reference>
<dbReference type="HOGENOM" id="CLU_2596543_0_0_1"/>
<sequence>HLLMFRFDTVSRSVSTAPLDPHIYLTLSHLTPAMCLTNSQVPLVTGAMRIRSRCTLHFTSAIAPINTIRDRPANRRYRDS</sequence>
<name>A0A0C9VXT1_9AGAM</name>
<evidence type="ECO:0000313" key="2">
    <source>
        <dbReference type="Proteomes" id="UP000053820"/>
    </source>
</evidence>
<organism evidence="1 2">
    <name type="scientific">Hydnomerulius pinastri MD-312</name>
    <dbReference type="NCBI Taxonomy" id="994086"/>
    <lineage>
        <taxon>Eukaryota</taxon>
        <taxon>Fungi</taxon>
        <taxon>Dikarya</taxon>
        <taxon>Basidiomycota</taxon>
        <taxon>Agaricomycotina</taxon>
        <taxon>Agaricomycetes</taxon>
        <taxon>Agaricomycetidae</taxon>
        <taxon>Boletales</taxon>
        <taxon>Boletales incertae sedis</taxon>
        <taxon>Leucogyrophana</taxon>
    </lineage>
</organism>
<dbReference type="EMBL" id="KN839985">
    <property type="protein sequence ID" value="KIJ58118.1"/>
    <property type="molecule type" value="Genomic_DNA"/>
</dbReference>
<keyword evidence="2" id="KW-1185">Reference proteome</keyword>
<feature type="non-terminal residue" evidence="1">
    <location>
        <position position="80"/>
    </location>
</feature>
<protein>
    <submittedName>
        <fullName evidence="1">Uncharacterized protein</fullName>
    </submittedName>
</protein>